<reference evidence="2" key="1">
    <citation type="journal article" date="2019" name="Sci. Rep.">
        <title>Draft genome of Tanacetum cinerariifolium, the natural source of mosquito coil.</title>
        <authorList>
            <person name="Yamashiro T."/>
            <person name="Shiraishi A."/>
            <person name="Satake H."/>
            <person name="Nakayama K."/>
        </authorList>
    </citation>
    <scope>NUCLEOTIDE SEQUENCE</scope>
</reference>
<dbReference type="InterPro" id="IPR001878">
    <property type="entry name" value="Znf_CCHC"/>
</dbReference>
<dbReference type="Pfam" id="PF08284">
    <property type="entry name" value="RVP_2"/>
    <property type="match status" value="1"/>
</dbReference>
<dbReference type="EMBL" id="BKCJ010000998">
    <property type="protein sequence ID" value="GEU37987.1"/>
    <property type="molecule type" value="Genomic_DNA"/>
</dbReference>
<protein>
    <recommendedName>
        <fullName evidence="1">CCHC-type domain-containing protein</fullName>
    </recommendedName>
</protein>
<dbReference type="Pfam" id="PF00098">
    <property type="entry name" value="zf-CCHC"/>
    <property type="match status" value="1"/>
</dbReference>
<organism evidence="2">
    <name type="scientific">Tanacetum cinerariifolium</name>
    <name type="common">Dalmatian daisy</name>
    <name type="synonym">Chrysanthemum cinerariifolium</name>
    <dbReference type="NCBI Taxonomy" id="118510"/>
    <lineage>
        <taxon>Eukaryota</taxon>
        <taxon>Viridiplantae</taxon>
        <taxon>Streptophyta</taxon>
        <taxon>Embryophyta</taxon>
        <taxon>Tracheophyta</taxon>
        <taxon>Spermatophyta</taxon>
        <taxon>Magnoliopsida</taxon>
        <taxon>eudicotyledons</taxon>
        <taxon>Gunneridae</taxon>
        <taxon>Pentapetalae</taxon>
        <taxon>asterids</taxon>
        <taxon>campanulids</taxon>
        <taxon>Asterales</taxon>
        <taxon>Asteraceae</taxon>
        <taxon>Asteroideae</taxon>
        <taxon>Anthemideae</taxon>
        <taxon>Anthemidinae</taxon>
        <taxon>Tanacetum</taxon>
    </lineage>
</organism>
<evidence type="ECO:0000259" key="1">
    <source>
        <dbReference type="Pfam" id="PF00098"/>
    </source>
</evidence>
<dbReference type="Gene3D" id="4.10.60.10">
    <property type="entry name" value="Zinc finger, CCHC-type"/>
    <property type="match status" value="1"/>
</dbReference>
<dbReference type="GO" id="GO:0008270">
    <property type="term" value="F:zinc ion binding"/>
    <property type="evidence" value="ECO:0007669"/>
    <property type="project" value="InterPro"/>
</dbReference>
<sequence length="225" mass="24940">MPPKRTSVTAVRIDVMASAPMTAVAVEQLIETVNQDVAYAMDWKTLKKMITVKHFLRGEIKKLEIKLSNLKVKGPCAPRYNKCKKIGHLARDCRSSSPNVNNNNRGNSRTIQNVGTCYECGVQGNFKRDYLNLKNKNHGNQGENVNAPAKVYVVGNAGTNLDSNIITGTFYLNNRYASILFDTGADRTFTSTIFSSLIDITTTTLDHYYDVELADGKIIGINTII</sequence>
<dbReference type="GO" id="GO:0003676">
    <property type="term" value="F:nucleic acid binding"/>
    <property type="evidence" value="ECO:0007669"/>
    <property type="project" value="InterPro"/>
</dbReference>
<proteinExistence type="predicted"/>
<evidence type="ECO:0000313" key="2">
    <source>
        <dbReference type="EMBL" id="GEU37987.1"/>
    </source>
</evidence>
<feature type="domain" description="CCHC-type" evidence="1">
    <location>
        <begin position="82"/>
        <end position="94"/>
    </location>
</feature>
<accession>A0A6L2JMY8</accession>
<gene>
    <name evidence="2" type="ORF">Tci_009965</name>
</gene>
<comment type="caution">
    <text evidence="2">The sequence shown here is derived from an EMBL/GenBank/DDBJ whole genome shotgun (WGS) entry which is preliminary data.</text>
</comment>
<dbReference type="AlphaFoldDB" id="A0A6L2JMY8"/>
<name>A0A6L2JMY8_TANCI</name>